<dbReference type="GO" id="GO:0032259">
    <property type="term" value="P:methylation"/>
    <property type="evidence" value="ECO:0007669"/>
    <property type="project" value="UniProtKB-KW"/>
</dbReference>
<evidence type="ECO:0000256" key="2">
    <source>
        <dbReference type="ARBA" id="ARBA00022490"/>
    </source>
</evidence>
<dbReference type="NCBIfam" id="NF001784">
    <property type="entry name" value="PRK00517.2-1"/>
    <property type="match status" value="1"/>
</dbReference>
<evidence type="ECO:0000256" key="4">
    <source>
        <dbReference type="ARBA" id="ARBA00022679"/>
    </source>
</evidence>
<dbReference type="PANTHER" id="PTHR43648">
    <property type="entry name" value="ELECTRON TRANSFER FLAVOPROTEIN BETA SUBUNIT LYSINE METHYLTRANSFERASE"/>
    <property type="match status" value="1"/>
</dbReference>
<dbReference type="Proteomes" id="UP000602745">
    <property type="component" value="Unassembled WGS sequence"/>
</dbReference>
<organism evidence="7 8">
    <name type="scientific">Agaricicola taiwanensis</name>
    <dbReference type="NCBI Taxonomy" id="591372"/>
    <lineage>
        <taxon>Bacteria</taxon>
        <taxon>Pseudomonadati</taxon>
        <taxon>Pseudomonadota</taxon>
        <taxon>Alphaproteobacteria</taxon>
        <taxon>Rhodobacterales</taxon>
        <taxon>Paracoccaceae</taxon>
        <taxon>Agaricicola</taxon>
    </lineage>
</organism>
<evidence type="ECO:0000256" key="5">
    <source>
        <dbReference type="ARBA" id="ARBA00022691"/>
    </source>
</evidence>
<dbReference type="CDD" id="cd02440">
    <property type="entry name" value="AdoMet_MTases"/>
    <property type="match status" value="1"/>
</dbReference>
<comment type="caution">
    <text evidence="7">The sequence shown here is derived from an EMBL/GenBank/DDBJ whole genome shotgun (WGS) entry which is preliminary data.</text>
</comment>
<protein>
    <recommendedName>
        <fullName evidence="6">Ribosomal protein L11 methyltransferase</fullName>
        <shortName evidence="6">L11 Mtase</shortName>
        <ecNumber evidence="6">2.1.1.-</ecNumber>
    </recommendedName>
</protein>
<comment type="catalytic activity">
    <reaction evidence="6">
        <text>L-lysyl-[protein] + 3 S-adenosyl-L-methionine = N(6),N(6),N(6)-trimethyl-L-lysyl-[protein] + 3 S-adenosyl-L-homocysteine + 3 H(+)</text>
        <dbReference type="Rhea" id="RHEA:54192"/>
        <dbReference type="Rhea" id="RHEA-COMP:9752"/>
        <dbReference type="Rhea" id="RHEA-COMP:13826"/>
        <dbReference type="ChEBI" id="CHEBI:15378"/>
        <dbReference type="ChEBI" id="CHEBI:29969"/>
        <dbReference type="ChEBI" id="CHEBI:57856"/>
        <dbReference type="ChEBI" id="CHEBI:59789"/>
        <dbReference type="ChEBI" id="CHEBI:61961"/>
    </reaction>
</comment>
<dbReference type="SUPFAM" id="SSF53335">
    <property type="entry name" value="S-adenosyl-L-methionine-dependent methyltransferases"/>
    <property type="match status" value="1"/>
</dbReference>
<dbReference type="GO" id="GO:0005840">
    <property type="term" value="C:ribosome"/>
    <property type="evidence" value="ECO:0007669"/>
    <property type="project" value="UniProtKB-KW"/>
</dbReference>
<accession>A0A8J2YFI7</accession>
<dbReference type="HAMAP" id="MF_00735">
    <property type="entry name" value="Methyltr_PrmA"/>
    <property type="match status" value="1"/>
</dbReference>
<keyword evidence="3 6" id="KW-0489">Methyltransferase</keyword>
<dbReference type="AlphaFoldDB" id="A0A8J2YFI7"/>
<comment type="subcellular location">
    <subcellularLocation>
        <location evidence="6">Cytoplasm</location>
    </subcellularLocation>
</comment>
<feature type="binding site" evidence="6">
    <location>
        <position position="160"/>
    </location>
    <ligand>
        <name>S-adenosyl-L-methionine</name>
        <dbReference type="ChEBI" id="CHEBI:59789"/>
    </ligand>
</feature>
<dbReference type="Gene3D" id="3.40.50.150">
    <property type="entry name" value="Vaccinia Virus protein VP39"/>
    <property type="match status" value="1"/>
</dbReference>
<dbReference type="PIRSF" id="PIRSF000401">
    <property type="entry name" value="RPL11_MTase"/>
    <property type="match status" value="1"/>
</dbReference>
<keyword evidence="8" id="KW-1185">Reference proteome</keyword>
<dbReference type="InterPro" id="IPR029063">
    <property type="entry name" value="SAM-dependent_MTases_sf"/>
</dbReference>
<feature type="binding site" evidence="6">
    <location>
        <position position="229"/>
    </location>
    <ligand>
        <name>S-adenosyl-L-methionine</name>
        <dbReference type="ChEBI" id="CHEBI:59789"/>
    </ligand>
</feature>
<evidence type="ECO:0000256" key="1">
    <source>
        <dbReference type="ARBA" id="ARBA00009741"/>
    </source>
</evidence>
<dbReference type="InterPro" id="IPR004498">
    <property type="entry name" value="Ribosomal_PrmA_MeTrfase"/>
</dbReference>
<dbReference type="EMBL" id="BMCP01000002">
    <property type="protein sequence ID" value="GGE42452.1"/>
    <property type="molecule type" value="Genomic_DNA"/>
</dbReference>
<evidence type="ECO:0000313" key="7">
    <source>
        <dbReference type="EMBL" id="GGE42452.1"/>
    </source>
</evidence>
<gene>
    <name evidence="6 7" type="primary">prmA</name>
    <name evidence="7" type="ORF">GCM10007276_19700</name>
</gene>
<dbReference type="RefSeq" id="WP_188409553.1">
    <property type="nucleotide sequence ID" value="NZ_BMCP01000002.1"/>
</dbReference>
<comment type="function">
    <text evidence="6">Methylates ribosomal protein L11.</text>
</comment>
<keyword evidence="7" id="KW-0687">Ribonucleoprotein</keyword>
<sequence>MPTAVVRFHAPTKLAHRLSNVLEETLSLEENTVATFEDPQDESRWTVEIYSGPMTEPNELLQRVNAILGDDAKVVELQADSIEDADWVAASLEGLAPVRAGRFFVHGGHDSHRVPANALGIRVEAALAFGTGHHGTTLGCLLALDDVLKREQPAKVLDLGTGTGVLAIAVAKALKRAVLATDIDPVSVRITRENAHLNRVGHLVKTEQADGFGTPIIAQNAPFDLILANILARPLMALSTGMVQRTRSGGTIILSGLLVSQERMVLASYAAQGMRLIARRHIDNWATLVLRRGRG</sequence>
<comment type="similarity">
    <text evidence="1 6">Belongs to the methyltransferase superfamily. PrmA family.</text>
</comment>
<evidence type="ECO:0000256" key="3">
    <source>
        <dbReference type="ARBA" id="ARBA00022603"/>
    </source>
</evidence>
<feature type="binding site" evidence="6">
    <location>
        <position position="137"/>
    </location>
    <ligand>
        <name>S-adenosyl-L-methionine</name>
        <dbReference type="ChEBI" id="CHEBI:59789"/>
    </ligand>
</feature>
<reference evidence="7" key="2">
    <citation type="submission" date="2020-09" db="EMBL/GenBank/DDBJ databases">
        <authorList>
            <person name="Sun Q."/>
            <person name="Sedlacek I."/>
        </authorList>
    </citation>
    <scope>NUCLEOTIDE SEQUENCE</scope>
    <source>
        <strain evidence="7">CCM 7684</strain>
    </source>
</reference>
<evidence type="ECO:0000313" key="8">
    <source>
        <dbReference type="Proteomes" id="UP000602745"/>
    </source>
</evidence>
<proteinExistence type="inferred from homology"/>
<reference evidence="7" key="1">
    <citation type="journal article" date="2014" name="Int. J. Syst. Evol. Microbiol.">
        <title>Complete genome sequence of Corynebacterium casei LMG S-19264T (=DSM 44701T), isolated from a smear-ripened cheese.</title>
        <authorList>
            <consortium name="US DOE Joint Genome Institute (JGI-PGF)"/>
            <person name="Walter F."/>
            <person name="Albersmeier A."/>
            <person name="Kalinowski J."/>
            <person name="Ruckert C."/>
        </authorList>
    </citation>
    <scope>NUCLEOTIDE SEQUENCE</scope>
    <source>
        <strain evidence="7">CCM 7684</strain>
    </source>
</reference>
<keyword evidence="7" id="KW-0689">Ribosomal protein</keyword>
<dbReference type="PANTHER" id="PTHR43648:SF1">
    <property type="entry name" value="ELECTRON TRANSFER FLAVOPROTEIN BETA SUBUNIT LYSINE METHYLTRANSFERASE"/>
    <property type="match status" value="1"/>
</dbReference>
<dbReference type="EC" id="2.1.1.-" evidence="6"/>
<keyword evidence="5 6" id="KW-0949">S-adenosyl-L-methionine</keyword>
<feature type="binding site" evidence="6">
    <location>
        <position position="182"/>
    </location>
    <ligand>
        <name>S-adenosyl-L-methionine</name>
        <dbReference type="ChEBI" id="CHEBI:59789"/>
    </ligand>
</feature>
<dbReference type="GO" id="GO:0005737">
    <property type="term" value="C:cytoplasm"/>
    <property type="evidence" value="ECO:0007669"/>
    <property type="project" value="UniProtKB-SubCell"/>
</dbReference>
<dbReference type="GO" id="GO:0008276">
    <property type="term" value="F:protein methyltransferase activity"/>
    <property type="evidence" value="ECO:0007669"/>
    <property type="project" value="UniProtKB-UniRule"/>
</dbReference>
<dbReference type="InterPro" id="IPR050078">
    <property type="entry name" value="Ribosomal_L11_MeTrfase_PrmA"/>
</dbReference>
<keyword evidence="4 6" id="KW-0808">Transferase</keyword>
<name>A0A8J2YFI7_9RHOB</name>
<evidence type="ECO:0000256" key="6">
    <source>
        <dbReference type="HAMAP-Rule" id="MF_00735"/>
    </source>
</evidence>
<keyword evidence="2 6" id="KW-0963">Cytoplasm</keyword>
<dbReference type="Pfam" id="PF06325">
    <property type="entry name" value="PrmA"/>
    <property type="match status" value="1"/>
</dbReference>